<sequence length="100" mass="11554">MFPQSPLGAFYNDMHTSGCVLEINPGGYSIAEIQGRGVENFRKIVGMMDEVWPGYPHRGVPHREIIRKNGVSLFAWAKDYQELRENRVYLWGKRDNIKIT</sequence>
<dbReference type="AlphaFoldDB" id="X1PHX4"/>
<accession>X1PHX4</accession>
<dbReference type="EMBL" id="BARV01030503">
    <property type="protein sequence ID" value="GAI42106.1"/>
    <property type="molecule type" value="Genomic_DNA"/>
</dbReference>
<comment type="caution">
    <text evidence="1">The sequence shown here is derived from an EMBL/GenBank/DDBJ whole genome shotgun (WGS) entry which is preliminary data.</text>
</comment>
<organism evidence="1">
    <name type="scientific">marine sediment metagenome</name>
    <dbReference type="NCBI Taxonomy" id="412755"/>
    <lineage>
        <taxon>unclassified sequences</taxon>
        <taxon>metagenomes</taxon>
        <taxon>ecological metagenomes</taxon>
    </lineage>
</organism>
<evidence type="ECO:0000313" key="1">
    <source>
        <dbReference type="EMBL" id="GAI42106.1"/>
    </source>
</evidence>
<name>X1PHX4_9ZZZZ</name>
<protein>
    <submittedName>
        <fullName evidence="1">Uncharacterized protein</fullName>
    </submittedName>
</protein>
<reference evidence="1" key="1">
    <citation type="journal article" date="2014" name="Front. Microbiol.">
        <title>High frequency of phylogenetically diverse reductive dehalogenase-homologous genes in deep subseafloor sedimentary metagenomes.</title>
        <authorList>
            <person name="Kawai M."/>
            <person name="Futagami T."/>
            <person name="Toyoda A."/>
            <person name="Takaki Y."/>
            <person name="Nishi S."/>
            <person name="Hori S."/>
            <person name="Arai W."/>
            <person name="Tsubouchi T."/>
            <person name="Morono Y."/>
            <person name="Uchiyama I."/>
            <person name="Ito T."/>
            <person name="Fujiyama A."/>
            <person name="Inagaki F."/>
            <person name="Takami H."/>
        </authorList>
    </citation>
    <scope>NUCLEOTIDE SEQUENCE</scope>
    <source>
        <strain evidence="1">Expedition CK06-06</strain>
    </source>
</reference>
<feature type="non-terminal residue" evidence="1">
    <location>
        <position position="100"/>
    </location>
</feature>
<gene>
    <name evidence="1" type="ORF">S06H3_48442</name>
</gene>
<proteinExistence type="predicted"/>